<feature type="domain" description="YjeF N-terminal" evidence="3">
    <location>
        <begin position="21"/>
        <end position="268"/>
    </location>
</feature>
<keyword evidence="1 4" id="KW-0413">Isomerase</keyword>
<comment type="catalytic activity">
    <reaction evidence="1">
        <text>(6R)-NADHX = (6S)-NADHX</text>
        <dbReference type="Rhea" id="RHEA:32215"/>
        <dbReference type="ChEBI" id="CHEBI:64074"/>
        <dbReference type="ChEBI" id="CHEBI:64075"/>
        <dbReference type="EC" id="5.1.99.6"/>
    </reaction>
</comment>
<dbReference type="InterPro" id="IPR004443">
    <property type="entry name" value="YjeF_N_dom"/>
</dbReference>
<keyword evidence="1" id="KW-0479">Metal-binding</keyword>
<feature type="binding site" evidence="1">
    <location>
        <position position="177"/>
    </location>
    <ligand>
        <name>K(+)</name>
        <dbReference type="ChEBI" id="CHEBI:29103"/>
    </ligand>
</feature>
<dbReference type="HAMAP" id="MF_01966">
    <property type="entry name" value="NADHX_epimerase"/>
    <property type="match status" value="1"/>
</dbReference>
<dbReference type="Pfam" id="PF03853">
    <property type="entry name" value="YjeF_N"/>
    <property type="match status" value="1"/>
</dbReference>
<feature type="region of interest" description="Disordered" evidence="2">
    <location>
        <begin position="66"/>
        <end position="88"/>
    </location>
</feature>
<evidence type="ECO:0000313" key="5">
    <source>
        <dbReference type="Proteomes" id="UP000636394"/>
    </source>
</evidence>
<dbReference type="EMBL" id="WPCR01000002">
    <property type="protein sequence ID" value="NHM13615.1"/>
    <property type="molecule type" value="Genomic_DNA"/>
</dbReference>
<reference evidence="4 5" key="1">
    <citation type="submission" date="2019-11" db="EMBL/GenBank/DDBJ databases">
        <title>Eggerthellaceae novel genus isolated from the rectal contents of marmort.</title>
        <authorList>
            <person name="Zhang G."/>
        </authorList>
    </citation>
    <scope>NUCLEOTIDE SEQUENCE [LARGE SCALE GENOMIC DNA]</scope>
    <source>
        <strain evidence="5">zg-886</strain>
    </source>
</reference>
<evidence type="ECO:0000313" key="4">
    <source>
        <dbReference type="EMBL" id="NHM13615.1"/>
    </source>
</evidence>
<evidence type="ECO:0000256" key="1">
    <source>
        <dbReference type="HAMAP-Rule" id="MF_01966"/>
    </source>
</evidence>
<comment type="function">
    <text evidence="1">Catalyzes the epimerization of the S- and R-forms of NAD(P)HX, a damaged form of NAD(P)H that is a result of enzymatic or heat-dependent hydration. This is a prerequisite for the S-specific NAD(P)H-hydrate dehydratase to allow the repair of both epimers of NAD(P)HX.</text>
</comment>
<feature type="binding site" evidence="1">
    <location>
        <position position="193"/>
    </location>
    <ligand>
        <name>(6S)-NADPHX</name>
        <dbReference type="ChEBI" id="CHEBI:64076"/>
    </ligand>
</feature>
<keyword evidence="1" id="KW-0630">Potassium</keyword>
<dbReference type="EC" id="5.1.99.6" evidence="1"/>
<keyword evidence="1" id="KW-0547">Nucleotide-binding</keyword>
<feature type="binding site" evidence="1">
    <location>
        <position position="215"/>
    </location>
    <ligand>
        <name>(6S)-NADPHX</name>
        <dbReference type="ChEBI" id="CHEBI:64076"/>
    </ligand>
</feature>
<dbReference type="NCBIfam" id="TIGR00197">
    <property type="entry name" value="yjeF_nterm"/>
    <property type="match status" value="1"/>
</dbReference>
<organism evidence="4 5">
    <name type="scientific">Xiamenia xianingshaonis</name>
    <dbReference type="NCBI Taxonomy" id="2682776"/>
    <lineage>
        <taxon>Bacteria</taxon>
        <taxon>Bacillati</taxon>
        <taxon>Actinomycetota</taxon>
        <taxon>Coriobacteriia</taxon>
        <taxon>Eggerthellales</taxon>
        <taxon>Eggerthellaceae</taxon>
        <taxon>Xiamenia</taxon>
    </lineage>
</organism>
<dbReference type="Gene3D" id="3.40.50.10260">
    <property type="entry name" value="YjeF N-terminal domain"/>
    <property type="match status" value="1"/>
</dbReference>
<comment type="similarity">
    <text evidence="1">Belongs to the NnrE/AIBP family.</text>
</comment>
<proteinExistence type="inferred from homology"/>
<gene>
    <name evidence="1" type="primary">nnrE</name>
    <name evidence="4" type="ORF">GMI68_02310</name>
</gene>
<protein>
    <recommendedName>
        <fullName evidence="1">NAD(P)H-hydrate epimerase</fullName>
        <ecNumber evidence="1">5.1.99.6</ecNumber>
    </recommendedName>
    <alternativeName>
        <fullName evidence="1">NAD(P)HX epimerase</fullName>
    </alternativeName>
</protein>
<keyword evidence="1" id="KW-0520">NAD</keyword>
<comment type="catalytic activity">
    <reaction evidence="1">
        <text>(6R)-NADPHX = (6S)-NADPHX</text>
        <dbReference type="Rhea" id="RHEA:32227"/>
        <dbReference type="ChEBI" id="CHEBI:64076"/>
        <dbReference type="ChEBI" id="CHEBI:64077"/>
        <dbReference type="EC" id="5.1.99.6"/>
    </reaction>
</comment>
<comment type="caution">
    <text evidence="4">The sequence shown here is derived from an EMBL/GenBank/DDBJ whole genome shotgun (WGS) entry which is preliminary data.</text>
</comment>
<keyword evidence="5" id="KW-1185">Reference proteome</keyword>
<evidence type="ECO:0000256" key="2">
    <source>
        <dbReference type="SAM" id="MobiDB-lite"/>
    </source>
</evidence>
<dbReference type="SUPFAM" id="SSF64153">
    <property type="entry name" value="YjeF N-terminal domain-like"/>
    <property type="match status" value="2"/>
</dbReference>
<feature type="binding site" evidence="1">
    <location>
        <position position="104"/>
    </location>
    <ligand>
        <name>K(+)</name>
        <dbReference type="ChEBI" id="CHEBI:29103"/>
    </ligand>
</feature>
<name>A0ABX0IFV6_9ACTN</name>
<feature type="binding site" evidence="1">
    <location>
        <begin position="103"/>
        <end position="107"/>
    </location>
    <ligand>
        <name>(6S)-NADPHX</name>
        <dbReference type="ChEBI" id="CHEBI:64076"/>
    </ligand>
</feature>
<accession>A0ABX0IFV6</accession>
<feature type="binding site" evidence="1">
    <location>
        <position position="218"/>
    </location>
    <ligand>
        <name>K(+)</name>
        <dbReference type="ChEBI" id="CHEBI:29103"/>
    </ligand>
</feature>
<comment type="caution">
    <text evidence="1">Lacks conserved residue(s) required for the propagation of feature annotation.</text>
</comment>
<evidence type="ECO:0000259" key="3">
    <source>
        <dbReference type="PROSITE" id="PS51385"/>
    </source>
</evidence>
<comment type="cofactor">
    <cofactor evidence="1">
        <name>K(+)</name>
        <dbReference type="ChEBI" id="CHEBI:29103"/>
    </cofactor>
    <text evidence="1">Binds 1 potassium ion per subunit.</text>
</comment>
<keyword evidence="1" id="KW-0521">NADP</keyword>
<dbReference type="PROSITE" id="PS51385">
    <property type="entry name" value="YJEF_N"/>
    <property type="match status" value="1"/>
</dbReference>
<dbReference type="InterPro" id="IPR036652">
    <property type="entry name" value="YjeF_N_dom_sf"/>
</dbReference>
<dbReference type="RefSeq" id="WP_166338573.1">
    <property type="nucleotide sequence ID" value="NZ_WPCR01000002.1"/>
</dbReference>
<dbReference type="Proteomes" id="UP000636394">
    <property type="component" value="Unassembled WGS sequence"/>
</dbReference>
<dbReference type="GO" id="GO:0052856">
    <property type="term" value="F:NAD(P)HX epimerase activity"/>
    <property type="evidence" value="ECO:0007669"/>
    <property type="project" value="UniProtKB-EC"/>
</dbReference>
<sequence length="268" mass="26589">MDAMTAWDDAAGLPVLDVGQVVALERRIAAEGTSLYELMRRAGAAVAEAACAETAAAEAARAKAAAGPGNAAPGEAAAMQPATAPAEAAPEPSSVVVLAGSGNNGGDGWVAASLLAGRGANVTLVTKAPAGQVRAEPARTAAIDACSGPGTPRFTIAVDPDAAQLDALLSRADVVVDAVLGTGFAHREVREPYATWIDAANRARRTTGVRVVAVDVPSGLNAQTGESADSCVQADVTVTMLAAKPGLLTAGGKAQTGRLFLAPLGCDA</sequence>